<dbReference type="EMBL" id="VOAH01000001">
    <property type="protein sequence ID" value="TVP41598.1"/>
    <property type="molecule type" value="Genomic_DNA"/>
</dbReference>
<dbReference type="OrthoDB" id="17596at2157"/>
<sequence length="69" mass="8132">MGKVEKGITCSVLACEESADRSMSLAKAKMSQDLDFDNSKKRVYLCRNHYKDWKKSSKEDRETERLRWN</sequence>
<accession>A0A557SYC5</accession>
<organism evidence="1 2">
    <name type="scientific">Candidatus Nitrosocosmicus arcticus</name>
    <dbReference type="NCBI Taxonomy" id="2035267"/>
    <lineage>
        <taxon>Archaea</taxon>
        <taxon>Nitrososphaerota</taxon>
        <taxon>Nitrososphaeria</taxon>
        <taxon>Nitrososphaerales</taxon>
        <taxon>Nitrososphaeraceae</taxon>
        <taxon>Candidatus Nitrosocosmicus</taxon>
    </lineage>
</organism>
<evidence type="ECO:0000313" key="1">
    <source>
        <dbReference type="EMBL" id="TVP41598.1"/>
    </source>
</evidence>
<evidence type="ECO:0000313" key="2">
    <source>
        <dbReference type="Proteomes" id="UP000315289"/>
    </source>
</evidence>
<dbReference type="Proteomes" id="UP000315289">
    <property type="component" value="Unassembled WGS sequence"/>
</dbReference>
<dbReference type="AlphaFoldDB" id="A0A557SYC5"/>
<reference evidence="1 2" key="1">
    <citation type="journal article" date="2019" name="Front. Microbiol.">
        <title>Ammonia Oxidation by the Arctic Terrestrial Thaumarchaeote Candidatus Nitrosocosmicus arcticus Is Stimulated by Increasing Temperatures.</title>
        <authorList>
            <person name="Alves R.J.E."/>
            <person name="Kerou M."/>
            <person name="Zappe A."/>
            <person name="Bittner R."/>
            <person name="Abby S.S."/>
            <person name="Schmidt H.A."/>
            <person name="Pfeifer K."/>
            <person name="Schleper C."/>
        </authorList>
    </citation>
    <scope>NUCLEOTIDE SEQUENCE [LARGE SCALE GENOMIC DNA]</scope>
    <source>
        <strain evidence="1 2">Kfb</strain>
    </source>
</reference>
<protein>
    <submittedName>
        <fullName evidence="1">Uncharacterized protein</fullName>
    </submittedName>
</protein>
<dbReference type="RefSeq" id="WP_144728206.1">
    <property type="nucleotide sequence ID" value="NZ_ML675578.1"/>
</dbReference>
<proteinExistence type="predicted"/>
<name>A0A557SYC5_9ARCH</name>
<comment type="caution">
    <text evidence="1">The sequence shown here is derived from an EMBL/GenBank/DDBJ whole genome shotgun (WGS) entry which is preliminary data.</text>
</comment>
<keyword evidence="2" id="KW-1185">Reference proteome</keyword>
<gene>
    <name evidence="1" type="ORF">NARC_10003</name>
</gene>